<dbReference type="Proteomes" id="UP001176941">
    <property type="component" value="Chromosome 4"/>
</dbReference>
<feature type="compositionally biased region" description="Low complexity" evidence="1">
    <location>
        <begin position="32"/>
        <end position="46"/>
    </location>
</feature>
<feature type="region of interest" description="Disordered" evidence="1">
    <location>
        <begin position="1"/>
        <end position="51"/>
    </location>
</feature>
<dbReference type="EMBL" id="OX459940">
    <property type="protein sequence ID" value="CAI9175025.1"/>
    <property type="molecule type" value="Genomic_DNA"/>
</dbReference>
<keyword evidence="3" id="KW-1185">Reference proteome</keyword>
<feature type="region of interest" description="Disordered" evidence="1">
    <location>
        <begin position="85"/>
        <end position="206"/>
    </location>
</feature>
<organism evidence="2 3">
    <name type="scientific">Rangifer tarandus platyrhynchus</name>
    <name type="common">Svalbard reindeer</name>
    <dbReference type="NCBI Taxonomy" id="3082113"/>
    <lineage>
        <taxon>Eukaryota</taxon>
        <taxon>Metazoa</taxon>
        <taxon>Chordata</taxon>
        <taxon>Craniata</taxon>
        <taxon>Vertebrata</taxon>
        <taxon>Euteleostomi</taxon>
        <taxon>Mammalia</taxon>
        <taxon>Eutheria</taxon>
        <taxon>Laurasiatheria</taxon>
        <taxon>Artiodactyla</taxon>
        <taxon>Ruminantia</taxon>
        <taxon>Pecora</taxon>
        <taxon>Cervidae</taxon>
        <taxon>Odocoileinae</taxon>
        <taxon>Rangifer</taxon>
    </lineage>
</organism>
<protein>
    <submittedName>
        <fullName evidence="2">Uncharacterized protein</fullName>
    </submittedName>
</protein>
<proteinExistence type="predicted"/>
<name>A0ABN8ZNH2_RANTA</name>
<reference evidence="2" key="1">
    <citation type="submission" date="2023-04" db="EMBL/GenBank/DDBJ databases">
        <authorList>
            <consortium name="ELIXIR-Norway"/>
        </authorList>
    </citation>
    <scope>NUCLEOTIDE SEQUENCE [LARGE SCALE GENOMIC DNA]</scope>
</reference>
<gene>
    <name evidence="2" type="ORF">MRATA1EN1_LOCUS23987</name>
</gene>
<evidence type="ECO:0000313" key="2">
    <source>
        <dbReference type="EMBL" id="CAI9175025.1"/>
    </source>
</evidence>
<accession>A0ABN8ZNH2</accession>
<evidence type="ECO:0000313" key="3">
    <source>
        <dbReference type="Proteomes" id="UP001176941"/>
    </source>
</evidence>
<sequence length="206" mass="21155">MSARRHLVLSTRPPGRALPEKGEPDALSTLGPAQAPCRARPPTARPESGAAPEQLVLSLAATRGCPWPGVTGPTPHLPCSPLYLALSPGSRPGSAPNSRAVYCPRRSPRTAGLSKPEQAAALGPPRPHPGAPGRDHKGGAAAMVDRALHVAMAPAGRRPSPGRRGPRVSKEQRAGGAEGRGAGRPQEAGPRLSQAQAYRDVGPIGT</sequence>
<evidence type="ECO:0000256" key="1">
    <source>
        <dbReference type="SAM" id="MobiDB-lite"/>
    </source>
</evidence>